<proteinExistence type="predicted"/>
<dbReference type="EMBL" id="GISG01091093">
    <property type="protein sequence ID" value="MBA4634434.1"/>
    <property type="molecule type" value="Transcribed_RNA"/>
</dbReference>
<organism evidence="2">
    <name type="scientific">Opuntia streptacantha</name>
    <name type="common">Prickly pear cactus</name>
    <name type="synonym">Opuntia cardona</name>
    <dbReference type="NCBI Taxonomy" id="393608"/>
    <lineage>
        <taxon>Eukaryota</taxon>
        <taxon>Viridiplantae</taxon>
        <taxon>Streptophyta</taxon>
        <taxon>Embryophyta</taxon>
        <taxon>Tracheophyta</taxon>
        <taxon>Spermatophyta</taxon>
        <taxon>Magnoliopsida</taxon>
        <taxon>eudicotyledons</taxon>
        <taxon>Gunneridae</taxon>
        <taxon>Pentapetalae</taxon>
        <taxon>Caryophyllales</taxon>
        <taxon>Cactineae</taxon>
        <taxon>Cactaceae</taxon>
        <taxon>Opuntioideae</taxon>
        <taxon>Opuntia</taxon>
    </lineage>
</organism>
<evidence type="ECO:0000256" key="1">
    <source>
        <dbReference type="SAM" id="MobiDB-lite"/>
    </source>
</evidence>
<evidence type="ECO:0000313" key="2">
    <source>
        <dbReference type="EMBL" id="MBA4634434.1"/>
    </source>
</evidence>
<feature type="region of interest" description="Disordered" evidence="1">
    <location>
        <begin position="296"/>
        <end position="317"/>
    </location>
</feature>
<dbReference type="AlphaFoldDB" id="A0A7C8Z575"/>
<reference evidence="2" key="2">
    <citation type="submission" date="2020-07" db="EMBL/GenBank/DDBJ databases">
        <authorList>
            <person name="Vera ALvarez R."/>
            <person name="Arias-Moreno D.M."/>
            <person name="Jimenez-Jacinto V."/>
            <person name="Jimenez-Bremont J.F."/>
            <person name="Swaminathan K."/>
            <person name="Moose S.P."/>
            <person name="Guerrero-Gonzalez M.L."/>
            <person name="Marino-Ramirez L."/>
            <person name="Landsman D."/>
            <person name="Rodriguez-Kessler M."/>
            <person name="Delgado-Sanchez P."/>
        </authorList>
    </citation>
    <scope>NUCLEOTIDE SEQUENCE</scope>
    <source>
        <tissue evidence="2">Cladode</tissue>
    </source>
</reference>
<accession>A0A7C8Z575</accession>
<name>A0A7C8Z575_OPUST</name>
<sequence>MAMEFSREDFEESVRQGLKVSHGLDLDILADDEVPSMLPRAPVAFAFVTEGAAVNAAANVDMPAMIPLPMAKFSVKARVHHGRNFTRVMYKATWSVRFVKPSHLCHILLAVPAPMASGNLGIFNTFRIGISNCSKSDVKPCSTYEPMFDDVYFIERPQVNGGAEVCAYFSFNVEMRPSPSGVFSFSIPLYFPFYTKGFYGDKQLQVPWFCFSGEKKQQEEASFVGSPFKIKLFICAEYGLNIRDCSYNFPLQAVMQYEDYLILLQELEGPDLEWPEGILTCSFSFIHKKATRCDRPMSESETAEPPGKRTRLGTGNV</sequence>
<protein>
    <submittedName>
        <fullName evidence="2">Uncharacterized protein</fullName>
    </submittedName>
</protein>
<reference evidence="2" key="1">
    <citation type="journal article" date="2013" name="J. Plant Res.">
        <title>Effect of fungi and light on seed germination of three Opuntia species from semiarid lands of central Mexico.</title>
        <authorList>
            <person name="Delgado-Sanchez P."/>
            <person name="Jimenez-Bremont J.F."/>
            <person name="Guerrero-Gonzalez Mde L."/>
            <person name="Flores J."/>
        </authorList>
    </citation>
    <scope>NUCLEOTIDE SEQUENCE</scope>
    <source>
        <tissue evidence="2">Cladode</tissue>
    </source>
</reference>